<feature type="compositionally biased region" description="Polar residues" evidence="11">
    <location>
        <begin position="37"/>
        <end position="47"/>
    </location>
</feature>
<dbReference type="GO" id="GO:0034599">
    <property type="term" value="P:cellular response to oxidative stress"/>
    <property type="evidence" value="ECO:0007669"/>
    <property type="project" value="EnsemblFungi"/>
</dbReference>
<feature type="region of interest" description="Disordered" evidence="11">
    <location>
        <begin position="72"/>
        <end position="99"/>
    </location>
</feature>
<dbReference type="GO" id="GO:0040020">
    <property type="term" value="P:regulation of meiotic nuclear division"/>
    <property type="evidence" value="ECO:0007669"/>
    <property type="project" value="EnsemblFungi"/>
</dbReference>
<reference evidence="13 14" key="1">
    <citation type="journal article" date="2011" name="Proc. Natl. Acad. Sci. U.S.A.">
        <title>Evolutionary erosion of yeast sex chromosomes by mating-type switching accidents.</title>
        <authorList>
            <person name="Gordon J.L."/>
            <person name="Armisen D."/>
            <person name="Proux-Wera E."/>
            <person name="Oheigeartaigh S.S."/>
            <person name="Byrne K.P."/>
            <person name="Wolfe K.H."/>
        </authorList>
    </citation>
    <scope>NUCLEOTIDE SEQUENCE [LARGE SCALE GENOMIC DNA]</scope>
    <source>
        <strain evidence="14">ATCC 24235 / CBS 4417 / NBRC 1672 / NRRL Y-8282 / UCD 70-5</strain>
    </source>
</reference>
<dbReference type="PROSITE" id="PS00107">
    <property type="entry name" value="PROTEIN_KINASE_ATP"/>
    <property type="match status" value="1"/>
</dbReference>
<dbReference type="OrthoDB" id="1738954at2759"/>
<keyword evidence="14" id="KW-1185">Reference proteome</keyword>
<dbReference type="Gene3D" id="3.30.200.20">
    <property type="entry name" value="Phosphorylase Kinase, domain 1"/>
    <property type="match status" value="1"/>
</dbReference>
<dbReference type="GO" id="GO:0007231">
    <property type="term" value="P:osmosensory signaling pathway"/>
    <property type="evidence" value="ECO:0007669"/>
    <property type="project" value="EnsemblFungi"/>
</dbReference>
<dbReference type="InterPro" id="IPR008271">
    <property type="entry name" value="Ser/Thr_kinase_AS"/>
</dbReference>
<proteinExistence type="predicted"/>
<feature type="domain" description="Protein kinase" evidence="12">
    <location>
        <begin position="139"/>
        <end position="459"/>
    </location>
</feature>
<organism evidence="13 14">
    <name type="scientific">Tetrapisispora phaffii (strain ATCC 24235 / CBS 4417 / NBRC 1672 / NRRL Y-8282 / UCD 70-5)</name>
    <name type="common">Yeast</name>
    <name type="synonym">Fabospora phaffii</name>
    <dbReference type="NCBI Taxonomy" id="1071381"/>
    <lineage>
        <taxon>Eukaryota</taxon>
        <taxon>Fungi</taxon>
        <taxon>Dikarya</taxon>
        <taxon>Ascomycota</taxon>
        <taxon>Saccharomycotina</taxon>
        <taxon>Saccharomycetes</taxon>
        <taxon>Saccharomycetales</taxon>
        <taxon>Saccharomycetaceae</taxon>
        <taxon>Tetrapisispora</taxon>
    </lineage>
</organism>
<dbReference type="InterPro" id="IPR011009">
    <property type="entry name" value="Kinase-like_dom_sf"/>
</dbReference>
<feature type="binding site" evidence="10">
    <location>
        <position position="178"/>
    </location>
    <ligand>
        <name>ATP</name>
        <dbReference type="ChEBI" id="CHEBI:30616"/>
    </ligand>
</feature>
<dbReference type="GO" id="GO:0005524">
    <property type="term" value="F:ATP binding"/>
    <property type="evidence" value="ECO:0007669"/>
    <property type="project" value="UniProtKB-UniRule"/>
</dbReference>
<accession>G8C1K8</accession>
<dbReference type="Proteomes" id="UP000005666">
    <property type="component" value="Chromosome 15"/>
</dbReference>
<keyword evidence="6 10" id="KW-0067">ATP-binding</keyword>
<dbReference type="CDD" id="cd14096">
    <property type="entry name" value="STKc_RCK1-like"/>
    <property type="match status" value="1"/>
</dbReference>
<dbReference type="Pfam" id="PF00069">
    <property type="entry name" value="Pkinase"/>
    <property type="match status" value="1"/>
</dbReference>
<protein>
    <recommendedName>
        <fullName evidence="1">non-specific serine/threonine protein kinase</fullName>
        <ecNumber evidence="1">2.7.11.1</ecNumber>
    </recommendedName>
</protein>
<evidence type="ECO:0000256" key="8">
    <source>
        <dbReference type="ARBA" id="ARBA00047899"/>
    </source>
</evidence>
<sequence length="585" mass="65800">MFKLKTFFGKKKQDIKESGDSIKKQQPIVNNDKKSNVDNINNANTDGSTSSLSKTSLSSSIVAEGDDIAVVNNKDSSRKVPDESVPPRTTKREHIDIDLVSSGSNISNADLLSGDDDDDDSQLNIPDAIFIEQNELKGYKLINKIGTGAFSKVFRAIPSKETFVNKHYNEVAIKVIKKDDLASITGNTSASSINHNDKSLKNQKNTKSSSREQVLKEVAIHQAVSTNCENIVSFVEFQESEGYYYIVQELLSGGEIFSEIVRLTYFSEDLARHVIKQLAIAVKHLHSMGVVHRDIKPENLLFETIDFVPSKKPQLRKSDDPNTKVDEGEFTINVGAGSIGTVKLVDFGLSKQIHSANTQTPCGTIGYTAPEVVKDEKYSMKVDMWGIGCVLYTILCGFPPFYDEKINVLTEKIANGNFTFLNPWWDEISDGAKHAVSKLLEVNPENRYDADEFLNDPWLNNYDCLKNHPEHQNELVAKQQMLQKKKKRMLKKVLQKDNSILYSPAAVAMRDAFDISNAVQRIEDDRFNMNKTLDELNEEEELDIQFDNSKANPFNVNKLEEDMFELKLNTSTIINRRKNKNAPLA</sequence>
<dbReference type="GO" id="GO:0004674">
    <property type="term" value="F:protein serine/threonine kinase activity"/>
    <property type="evidence" value="ECO:0007669"/>
    <property type="project" value="UniProtKB-KW"/>
</dbReference>
<dbReference type="SUPFAM" id="SSF56112">
    <property type="entry name" value="Protein kinase-like (PK-like)"/>
    <property type="match status" value="1"/>
</dbReference>
<dbReference type="RefSeq" id="XP_003688470.1">
    <property type="nucleotide sequence ID" value="XM_003688422.1"/>
</dbReference>
<feature type="region of interest" description="Disordered" evidence="11">
    <location>
        <begin position="1"/>
        <end position="55"/>
    </location>
</feature>
<dbReference type="eggNOG" id="KOG0032">
    <property type="taxonomic scope" value="Eukaryota"/>
</dbReference>
<dbReference type="GeneID" id="11530708"/>
<keyword evidence="4 10" id="KW-0547">Nucleotide-binding</keyword>
<dbReference type="HOGENOM" id="CLU_006421_3_1_1"/>
<evidence type="ECO:0000256" key="5">
    <source>
        <dbReference type="ARBA" id="ARBA00022777"/>
    </source>
</evidence>
<dbReference type="InterPro" id="IPR000719">
    <property type="entry name" value="Prot_kinase_dom"/>
</dbReference>
<dbReference type="FunFam" id="1.10.510.10:FF:000731">
    <property type="entry name" value="Serine/threonine-protein kinase RCK1"/>
    <property type="match status" value="1"/>
</dbReference>
<evidence type="ECO:0000256" key="4">
    <source>
        <dbReference type="ARBA" id="ARBA00022741"/>
    </source>
</evidence>
<dbReference type="PROSITE" id="PS50011">
    <property type="entry name" value="PROTEIN_KINASE_DOM"/>
    <property type="match status" value="1"/>
</dbReference>
<dbReference type="KEGG" id="tpf:TPHA_0O00670"/>
<evidence type="ECO:0000256" key="7">
    <source>
        <dbReference type="ARBA" id="ARBA00022860"/>
    </source>
</evidence>
<evidence type="ECO:0000259" key="12">
    <source>
        <dbReference type="PROSITE" id="PS50011"/>
    </source>
</evidence>
<evidence type="ECO:0000256" key="9">
    <source>
        <dbReference type="ARBA" id="ARBA00048679"/>
    </source>
</evidence>
<comment type="catalytic activity">
    <reaction evidence="8">
        <text>L-threonyl-[protein] + ATP = O-phospho-L-threonyl-[protein] + ADP + H(+)</text>
        <dbReference type="Rhea" id="RHEA:46608"/>
        <dbReference type="Rhea" id="RHEA-COMP:11060"/>
        <dbReference type="Rhea" id="RHEA-COMP:11605"/>
        <dbReference type="ChEBI" id="CHEBI:15378"/>
        <dbReference type="ChEBI" id="CHEBI:30013"/>
        <dbReference type="ChEBI" id="CHEBI:30616"/>
        <dbReference type="ChEBI" id="CHEBI:61977"/>
        <dbReference type="ChEBI" id="CHEBI:456216"/>
        <dbReference type="EC" id="2.7.11.1"/>
    </reaction>
</comment>
<dbReference type="PROSITE" id="PS00108">
    <property type="entry name" value="PROTEIN_KINASE_ST"/>
    <property type="match status" value="1"/>
</dbReference>
<evidence type="ECO:0000256" key="11">
    <source>
        <dbReference type="SAM" id="MobiDB-lite"/>
    </source>
</evidence>
<dbReference type="GO" id="GO:0005737">
    <property type="term" value="C:cytoplasm"/>
    <property type="evidence" value="ECO:0007669"/>
    <property type="project" value="EnsemblFungi"/>
</dbReference>
<dbReference type="SMART" id="SM00220">
    <property type="entry name" value="S_TKc"/>
    <property type="match status" value="1"/>
</dbReference>
<gene>
    <name evidence="13" type="primary">TPHA0O00670</name>
    <name evidence="13" type="ordered locus">TPHA_0O00670</name>
</gene>
<keyword evidence="7" id="KW-0112">Calmodulin-binding</keyword>
<keyword evidence="3" id="KW-0808">Transferase</keyword>
<dbReference type="EMBL" id="HE612870">
    <property type="protein sequence ID" value="CCE66036.1"/>
    <property type="molecule type" value="Genomic_DNA"/>
</dbReference>
<evidence type="ECO:0000256" key="6">
    <source>
        <dbReference type="ARBA" id="ARBA00022840"/>
    </source>
</evidence>
<feature type="compositionally biased region" description="Basic and acidic residues" evidence="11">
    <location>
        <begin position="11"/>
        <end position="23"/>
    </location>
</feature>
<comment type="catalytic activity">
    <reaction evidence="9">
        <text>L-seryl-[protein] + ATP = O-phospho-L-seryl-[protein] + ADP + H(+)</text>
        <dbReference type="Rhea" id="RHEA:17989"/>
        <dbReference type="Rhea" id="RHEA-COMP:9863"/>
        <dbReference type="Rhea" id="RHEA-COMP:11604"/>
        <dbReference type="ChEBI" id="CHEBI:15378"/>
        <dbReference type="ChEBI" id="CHEBI:29999"/>
        <dbReference type="ChEBI" id="CHEBI:30616"/>
        <dbReference type="ChEBI" id="CHEBI:83421"/>
        <dbReference type="ChEBI" id="CHEBI:456216"/>
        <dbReference type="EC" id="2.7.11.1"/>
    </reaction>
</comment>
<evidence type="ECO:0000313" key="14">
    <source>
        <dbReference type="Proteomes" id="UP000005666"/>
    </source>
</evidence>
<dbReference type="GO" id="GO:0005516">
    <property type="term" value="F:calmodulin binding"/>
    <property type="evidence" value="ECO:0007669"/>
    <property type="project" value="UniProtKB-KW"/>
</dbReference>
<evidence type="ECO:0000256" key="2">
    <source>
        <dbReference type="ARBA" id="ARBA00022527"/>
    </source>
</evidence>
<evidence type="ECO:0000313" key="13">
    <source>
        <dbReference type="EMBL" id="CCE66036.1"/>
    </source>
</evidence>
<name>G8C1K8_TETPH</name>
<dbReference type="STRING" id="1071381.G8C1K8"/>
<dbReference type="EC" id="2.7.11.1" evidence="1"/>
<keyword evidence="5" id="KW-0418">Kinase</keyword>
<dbReference type="OMA" id="FKARDTV"/>
<dbReference type="Gene3D" id="1.10.510.10">
    <property type="entry name" value="Transferase(Phosphotransferase) domain 1"/>
    <property type="match status" value="1"/>
</dbReference>
<dbReference type="PANTHER" id="PTHR24347">
    <property type="entry name" value="SERINE/THREONINE-PROTEIN KINASE"/>
    <property type="match status" value="1"/>
</dbReference>
<keyword evidence="2" id="KW-0723">Serine/threonine-protein kinase</keyword>
<evidence type="ECO:0000256" key="3">
    <source>
        <dbReference type="ARBA" id="ARBA00022679"/>
    </source>
</evidence>
<dbReference type="AlphaFoldDB" id="G8C1K8"/>
<dbReference type="InterPro" id="IPR017441">
    <property type="entry name" value="Protein_kinase_ATP_BS"/>
</dbReference>
<evidence type="ECO:0000256" key="1">
    <source>
        <dbReference type="ARBA" id="ARBA00012513"/>
    </source>
</evidence>
<evidence type="ECO:0000256" key="10">
    <source>
        <dbReference type="PROSITE-ProRule" id="PRU10141"/>
    </source>
</evidence>